<protein>
    <recommendedName>
        <fullName evidence="5">RING-type domain-containing protein</fullName>
    </recommendedName>
</protein>
<evidence type="ECO:0000313" key="6">
    <source>
        <dbReference type="EMBL" id="CAL8082987.1"/>
    </source>
</evidence>
<evidence type="ECO:0000259" key="5">
    <source>
        <dbReference type="PROSITE" id="PS50089"/>
    </source>
</evidence>
<keyword evidence="7" id="KW-1185">Reference proteome</keyword>
<feature type="compositionally biased region" description="Basic and acidic residues" evidence="4">
    <location>
        <begin position="799"/>
        <end position="808"/>
    </location>
</feature>
<name>A0ABP1Q0T8_9HEXA</name>
<evidence type="ECO:0000256" key="3">
    <source>
        <dbReference type="PROSITE-ProRule" id="PRU00175"/>
    </source>
</evidence>
<comment type="caution">
    <text evidence="6">The sequence shown here is derived from an EMBL/GenBank/DDBJ whole genome shotgun (WGS) entry which is preliminary data.</text>
</comment>
<evidence type="ECO:0000256" key="2">
    <source>
        <dbReference type="ARBA" id="ARBA00022833"/>
    </source>
</evidence>
<evidence type="ECO:0000313" key="7">
    <source>
        <dbReference type="Proteomes" id="UP001642540"/>
    </source>
</evidence>
<keyword evidence="2" id="KW-0862">Zinc</keyword>
<organism evidence="6 7">
    <name type="scientific">Orchesella dallaii</name>
    <dbReference type="NCBI Taxonomy" id="48710"/>
    <lineage>
        <taxon>Eukaryota</taxon>
        <taxon>Metazoa</taxon>
        <taxon>Ecdysozoa</taxon>
        <taxon>Arthropoda</taxon>
        <taxon>Hexapoda</taxon>
        <taxon>Collembola</taxon>
        <taxon>Entomobryomorpha</taxon>
        <taxon>Entomobryoidea</taxon>
        <taxon>Orchesellidae</taxon>
        <taxon>Orchesellinae</taxon>
        <taxon>Orchesella</taxon>
    </lineage>
</organism>
<dbReference type="SMART" id="SM00184">
    <property type="entry name" value="RING"/>
    <property type="match status" value="1"/>
</dbReference>
<dbReference type="EMBL" id="CAXLJM020000016">
    <property type="protein sequence ID" value="CAL8082987.1"/>
    <property type="molecule type" value="Genomic_DNA"/>
</dbReference>
<dbReference type="SUPFAM" id="SSF57850">
    <property type="entry name" value="RING/U-box"/>
    <property type="match status" value="1"/>
</dbReference>
<feature type="domain" description="RING-type" evidence="5">
    <location>
        <begin position="15"/>
        <end position="109"/>
    </location>
</feature>
<evidence type="ECO:0000256" key="4">
    <source>
        <dbReference type="SAM" id="MobiDB-lite"/>
    </source>
</evidence>
<gene>
    <name evidence="6" type="ORF">ODALV1_LOCUS5371</name>
</gene>
<proteinExistence type="predicted"/>
<accession>A0ABP1Q0T8</accession>
<dbReference type="InterPro" id="IPR001841">
    <property type="entry name" value="Znf_RING"/>
</dbReference>
<dbReference type="Proteomes" id="UP001642540">
    <property type="component" value="Unassembled WGS sequence"/>
</dbReference>
<keyword evidence="1 3" id="KW-0863">Zinc-finger</keyword>
<evidence type="ECO:0000256" key="1">
    <source>
        <dbReference type="ARBA" id="ARBA00022771"/>
    </source>
</evidence>
<feature type="region of interest" description="Disordered" evidence="4">
    <location>
        <begin position="789"/>
        <end position="816"/>
    </location>
</feature>
<sequence>MGSHAFPFVDEDLCCPVCRNPLSSPGSPPKHKVNKQKLGRGKGWAPHQQNNIKAYRNTRIAVGKFKDNEEISLAQCGHLFHKFCLRHYCFLFREDRPNNTSKVGCPICQASISMSSSHLLDYKAHQGRPSEFDKDYTKTEIMHEELSGQKETVTKKLKRIADSIDNGYHNLNIYRSHRHKLKQELRQVKSIKHEIEGLYGKVQYADRMLACMQTQHLKIVRKFINAAKHKTLENFVHLPRRLFPILSYIEQDDRLVRNLGEILVPIQVNNLKSDRRSLLKEILSVVNEKLASERKHADANSQPVQLIDIKKPQNNKGDVATNEHASSPVVVKVQKSSISILSSASLTQASIQKILSNVEGPIRVLKKAHKSEKQKKVKPTQKLSNSVVDNVSASDIKIIYMPKRKMIQQLSEPCRAIEESESSIATVPVRKCISTDAVLMKAHKKKTKGDAKSKRKLKLTNKRSNSITAISMDKNKQVAGNEFSSGDQVTLKGANLPLTEVGIHGKIELLQKNDIECETLSDADDQQCPSKLPKQAASILEMIYDNLEEERKSNHHIMKAIETGGKHQQITFDENQNELSENSQSLIANSMYEENIWQRPMFYRVDRKGVLRPESPSCVVFREPTFLCNSSRSSRTSNNEMIGSYQPDEENQLDTMSPEERYLIAKEQESLFPKNTIVIGGTRPMFHGIPACLGMPDNKNILRAQSDLHHTPFYLKKWQEQLPSRKVLTDAQRGIPTPIQTSRTISLKRNVIPHLATPALTRPKDVCQPMYKTPSIQLPPLSMFPAKRPSTAECGSVGNREEGPDSLKRFYNGVYD</sequence>
<keyword evidence="1 3" id="KW-0479">Metal-binding</keyword>
<reference evidence="6 7" key="1">
    <citation type="submission" date="2024-08" db="EMBL/GenBank/DDBJ databases">
        <authorList>
            <person name="Cucini C."/>
            <person name="Frati F."/>
        </authorList>
    </citation>
    <scope>NUCLEOTIDE SEQUENCE [LARGE SCALE GENOMIC DNA]</scope>
</reference>
<dbReference type="PROSITE" id="PS50089">
    <property type="entry name" value="ZF_RING_2"/>
    <property type="match status" value="1"/>
</dbReference>
<feature type="region of interest" description="Disordered" evidence="4">
    <location>
        <begin position="24"/>
        <end position="46"/>
    </location>
</feature>
<feature type="compositionally biased region" description="Basic residues" evidence="4">
    <location>
        <begin position="29"/>
        <end position="40"/>
    </location>
</feature>
<dbReference type="Gene3D" id="3.30.40.10">
    <property type="entry name" value="Zinc/RING finger domain, C3HC4 (zinc finger)"/>
    <property type="match status" value="1"/>
</dbReference>
<dbReference type="InterPro" id="IPR013083">
    <property type="entry name" value="Znf_RING/FYVE/PHD"/>
</dbReference>